<dbReference type="EMBL" id="JAVIJP010000077">
    <property type="protein sequence ID" value="KAL3618835.1"/>
    <property type="molecule type" value="Genomic_DNA"/>
</dbReference>
<sequence>MNWIFLAKDIAMVNRDSQEELWDRISRDDNMKYAVEECFFSVKFIFTTILDYEVKKWVTIIYEDIRGMIL</sequence>
<keyword evidence="3" id="KW-1185">Reference proteome</keyword>
<organism evidence="2 3">
    <name type="scientific">Castilleja foliolosa</name>
    <dbReference type="NCBI Taxonomy" id="1961234"/>
    <lineage>
        <taxon>Eukaryota</taxon>
        <taxon>Viridiplantae</taxon>
        <taxon>Streptophyta</taxon>
        <taxon>Embryophyta</taxon>
        <taxon>Tracheophyta</taxon>
        <taxon>Spermatophyta</taxon>
        <taxon>Magnoliopsida</taxon>
        <taxon>eudicotyledons</taxon>
        <taxon>Gunneridae</taxon>
        <taxon>Pentapetalae</taxon>
        <taxon>asterids</taxon>
        <taxon>lamiids</taxon>
        <taxon>Lamiales</taxon>
        <taxon>Orobanchaceae</taxon>
        <taxon>Pedicularideae</taxon>
        <taxon>Castillejinae</taxon>
        <taxon>Castilleja</taxon>
    </lineage>
</organism>
<dbReference type="InterPro" id="IPR058851">
    <property type="entry name" value="CALS1_helical"/>
</dbReference>
<dbReference type="AlphaFoldDB" id="A0ABD3BQ62"/>
<evidence type="ECO:0000259" key="1">
    <source>
        <dbReference type="Pfam" id="PF25968"/>
    </source>
</evidence>
<comment type="caution">
    <text evidence="2">The sequence shown here is derived from an EMBL/GenBank/DDBJ whole genome shotgun (WGS) entry which is preliminary data.</text>
</comment>
<feature type="domain" description="Callose synthase helical" evidence="1">
    <location>
        <begin position="4"/>
        <end position="69"/>
    </location>
</feature>
<evidence type="ECO:0000313" key="2">
    <source>
        <dbReference type="EMBL" id="KAL3618835.1"/>
    </source>
</evidence>
<dbReference type="Proteomes" id="UP001632038">
    <property type="component" value="Unassembled WGS sequence"/>
</dbReference>
<protein>
    <recommendedName>
        <fullName evidence="1">Callose synthase helical domain-containing protein</fullName>
    </recommendedName>
</protein>
<gene>
    <name evidence="2" type="ORF">CASFOL_037358</name>
</gene>
<name>A0ABD3BQ62_9LAMI</name>
<evidence type="ECO:0000313" key="3">
    <source>
        <dbReference type="Proteomes" id="UP001632038"/>
    </source>
</evidence>
<dbReference type="Pfam" id="PF25968">
    <property type="entry name" value="CALS1"/>
    <property type="match status" value="1"/>
</dbReference>
<reference evidence="3" key="1">
    <citation type="journal article" date="2024" name="IScience">
        <title>Strigolactones Initiate the Formation of Haustorium-like Structures in Castilleja.</title>
        <authorList>
            <person name="Buerger M."/>
            <person name="Peterson D."/>
            <person name="Chory J."/>
        </authorList>
    </citation>
    <scope>NUCLEOTIDE SEQUENCE [LARGE SCALE GENOMIC DNA]</scope>
</reference>
<proteinExistence type="predicted"/>
<accession>A0ABD3BQ62</accession>